<reference evidence="10" key="1">
    <citation type="submission" date="2022-12" db="EMBL/GenBank/DDBJ databases">
        <title>Genome assemblies of Blomia tropicalis.</title>
        <authorList>
            <person name="Cui Y."/>
        </authorList>
    </citation>
    <scope>NUCLEOTIDE SEQUENCE</scope>
    <source>
        <tissue evidence="10">Adult mites</tissue>
    </source>
</reference>
<comment type="pathway">
    <text evidence="3">Sphingolipid metabolism.</text>
</comment>
<dbReference type="GO" id="GO:0046513">
    <property type="term" value="P:ceramide biosynthetic process"/>
    <property type="evidence" value="ECO:0007669"/>
    <property type="project" value="InterPro"/>
</dbReference>
<protein>
    <recommendedName>
        <fullName evidence="9">TLC domain-containing protein</fullName>
    </recommendedName>
</protein>
<dbReference type="AlphaFoldDB" id="A0A9Q0M9E4"/>
<dbReference type="EMBL" id="JAPWDV010000001">
    <property type="protein sequence ID" value="KAJ6221791.1"/>
    <property type="molecule type" value="Genomic_DNA"/>
</dbReference>
<dbReference type="GO" id="GO:0050291">
    <property type="term" value="F:sphingosine N-acyltransferase activity"/>
    <property type="evidence" value="ECO:0007669"/>
    <property type="project" value="InterPro"/>
</dbReference>
<keyword evidence="11" id="KW-1185">Reference proteome</keyword>
<name>A0A9Q0M9E4_BLOTA</name>
<keyword evidence="5 8" id="KW-1133">Transmembrane helix</keyword>
<evidence type="ECO:0000256" key="7">
    <source>
        <dbReference type="PROSITE-ProRule" id="PRU00205"/>
    </source>
</evidence>
<dbReference type="PIRSF" id="PIRSF005225">
    <property type="entry name" value="LAG1_LAC1"/>
    <property type="match status" value="1"/>
</dbReference>
<evidence type="ECO:0000256" key="2">
    <source>
        <dbReference type="ARBA" id="ARBA00004760"/>
    </source>
</evidence>
<keyword evidence="4 7" id="KW-0812">Transmembrane</keyword>
<feature type="domain" description="TLC" evidence="9">
    <location>
        <begin position="104"/>
        <end position="319"/>
    </location>
</feature>
<accession>A0A9Q0M9E4</accession>
<feature type="transmembrane region" description="Helical" evidence="8">
    <location>
        <begin position="109"/>
        <end position="126"/>
    </location>
</feature>
<keyword evidence="6 7" id="KW-0472">Membrane</keyword>
<evidence type="ECO:0000256" key="4">
    <source>
        <dbReference type="ARBA" id="ARBA00022692"/>
    </source>
</evidence>
<dbReference type="PANTHER" id="PTHR12560:SF58">
    <property type="entry name" value="CERAMIDE SYNTHASE 1"/>
    <property type="match status" value="1"/>
</dbReference>
<evidence type="ECO:0000256" key="8">
    <source>
        <dbReference type="SAM" id="Phobius"/>
    </source>
</evidence>
<feature type="transmembrane region" description="Helical" evidence="8">
    <location>
        <begin position="245"/>
        <end position="264"/>
    </location>
</feature>
<dbReference type="InterPro" id="IPR006634">
    <property type="entry name" value="TLC-dom"/>
</dbReference>
<comment type="caution">
    <text evidence="10">The sequence shown here is derived from an EMBL/GenBank/DDBJ whole genome shotgun (WGS) entry which is preliminary data.</text>
</comment>
<evidence type="ECO:0000256" key="3">
    <source>
        <dbReference type="ARBA" id="ARBA00004991"/>
    </source>
</evidence>
<evidence type="ECO:0000256" key="6">
    <source>
        <dbReference type="ARBA" id="ARBA00023136"/>
    </source>
</evidence>
<evidence type="ECO:0000256" key="1">
    <source>
        <dbReference type="ARBA" id="ARBA00004141"/>
    </source>
</evidence>
<dbReference type="Proteomes" id="UP001142055">
    <property type="component" value="Chromosome 1"/>
</dbReference>
<dbReference type="PROSITE" id="PS50922">
    <property type="entry name" value="TLC"/>
    <property type="match status" value="1"/>
</dbReference>
<dbReference type="PANTHER" id="PTHR12560">
    <property type="entry name" value="LONGEVITY ASSURANCE FACTOR 1 LAG1"/>
    <property type="match status" value="1"/>
</dbReference>
<dbReference type="SMART" id="SM00724">
    <property type="entry name" value="TLC"/>
    <property type="match status" value="1"/>
</dbReference>
<comment type="pathway">
    <text evidence="2">Lipid metabolism; sphingolipid metabolism.</text>
</comment>
<organism evidence="10 11">
    <name type="scientific">Blomia tropicalis</name>
    <name type="common">Mite</name>
    <dbReference type="NCBI Taxonomy" id="40697"/>
    <lineage>
        <taxon>Eukaryota</taxon>
        <taxon>Metazoa</taxon>
        <taxon>Ecdysozoa</taxon>
        <taxon>Arthropoda</taxon>
        <taxon>Chelicerata</taxon>
        <taxon>Arachnida</taxon>
        <taxon>Acari</taxon>
        <taxon>Acariformes</taxon>
        <taxon>Sarcoptiformes</taxon>
        <taxon>Astigmata</taxon>
        <taxon>Glycyphagoidea</taxon>
        <taxon>Echimyopodidae</taxon>
        <taxon>Blomia</taxon>
    </lineage>
</organism>
<evidence type="ECO:0000256" key="5">
    <source>
        <dbReference type="ARBA" id="ARBA00022989"/>
    </source>
</evidence>
<proteinExistence type="predicted"/>
<dbReference type="GO" id="GO:0016020">
    <property type="term" value="C:membrane"/>
    <property type="evidence" value="ECO:0007669"/>
    <property type="project" value="UniProtKB-SubCell"/>
</dbReference>
<feature type="transmembrane region" description="Helical" evidence="8">
    <location>
        <begin position="180"/>
        <end position="201"/>
    </location>
</feature>
<feature type="transmembrane region" description="Helical" evidence="8">
    <location>
        <begin position="207"/>
        <end position="224"/>
    </location>
</feature>
<feature type="transmembrane region" description="Helical" evidence="8">
    <location>
        <begin position="69"/>
        <end position="89"/>
    </location>
</feature>
<comment type="subcellular location">
    <subcellularLocation>
        <location evidence="1">Membrane</location>
        <topology evidence="1">Multi-pass membrane protein</topology>
    </subcellularLocation>
</comment>
<evidence type="ECO:0000313" key="11">
    <source>
        <dbReference type="Proteomes" id="UP001142055"/>
    </source>
</evidence>
<dbReference type="Pfam" id="PF03798">
    <property type="entry name" value="TRAM_LAG1_CLN8"/>
    <property type="match status" value="1"/>
</dbReference>
<dbReference type="InterPro" id="IPR016439">
    <property type="entry name" value="Lag1/Lac1-like"/>
</dbReference>
<evidence type="ECO:0000313" key="10">
    <source>
        <dbReference type="EMBL" id="KAJ6221791.1"/>
    </source>
</evidence>
<dbReference type="OMA" id="HVLNLKI"/>
<feature type="transmembrane region" description="Helical" evidence="8">
    <location>
        <begin position="284"/>
        <end position="306"/>
    </location>
</feature>
<gene>
    <name evidence="10" type="ORF">RDWZM_000336</name>
</gene>
<evidence type="ECO:0000259" key="9">
    <source>
        <dbReference type="PROSITE" id="PS50922"/>
    </source>
</evidence>
<sequence length="341" mass="40672">MSAPFSFNLPPTDSFANASYFDLYDRTIQIFSTWIQDEQHSRNPSAKEDESYIDIFARFNPTIVTDICWVLFGAFMFTLIRYLLTNIVIKFMFKYELLNPKNKKRFMESMYSCIFYMGSFYVAYSIEQKEQYLKYPLRLWQGFTFADTMPSLVQFLYFMEVSHYIHSSYAVFFVNQWIHLDSIIMFIHHIFALLLLAISYLTKMHRVAVLIVYLFDICDIIMEFGKCLLKLQLTRPIVIKMVEMFKIICFGNLIFFWFFFRLYQFPLKVIHSAAVCFTHNPIELWFPLSITLYSLLLLLFLLNLYWGLLLLRVLFKALIGGTEEIEDIRDADIQSQRHKNE</sequence>